<keyword evidence="5" id="KW-0653">Protein transport</keyword>
<evidence type="ECO:0000256" key="6">
    <source>
        <dbReference type="SAM" id="SignalP"/>
    </source>
</evidence>
<dbReference type="PANTHER" id="PTHR30290">
    <property type="entry name" value="PERIPLASMIC BINDING COMPONENT OF ABC TRANSPORTER"/>
    <property type="match status" value="1"/>
</dbReference>
<protein>
    <submittedName>
        <fullName evidence="8">Oligopeptide transport system substrate-binding protein</fullName>
    </submittedName>
</protein>
<evidence type="ECO:0000256" key="4">
    <source>
        <dbReference type="ARBA" id="ARBA00022729"/>
    </source>
</evidence>
<dbReference type="Gene3D" id="3.40.190.10">
    <property type="entry name" value="Periplasmic binding protein-like II"/>
    <property type="match status" value="1"/>
</dbReference>
<accession>A0A9Q2CYA2</accession>
<dbReference type="InterPro" id="IPR000914">
    <property type="entry name" value="SBP_5_dom"/>
</dbReference>
<evidence type="ECO:0000256" key="5">
    <source>
        <dbReference type="ARBA" id="ARBA00022856"/>
    </source>
</evidence>
<dbReference type="CDD" id="cd08504">
    <property type="entry name" value="PBP2_OppA"/>
    <property type="match status" value="1"/>
</dbReference>
<dbReference type="Gene3D" id="3.90.76.10">
    <property type="entry name" value="Dipeptide-binding Protein, Domain 1"/>
    <property type="match status" value="1"/>
</dbReference>
<dbReference type="PIRSF" id="PIRSF002741">
    <property type="entry name" value="MppA"/>
    <property type="match status" value="1"/>
</dbReference>
<organism evidence="8 9">
    <name type="scientific">Nosocomiicoccus ampullae</name>
    <dbReference type="NCBI Taxonomy" id="489910"/>
    <lineage>
        <taxon>Bacteria</taxon>
        <taxon>Bacillati</taxon>
        <taxon>Bacillota</taxon>
        <taxon>Bacilli</taxon>
        <taxon>Bacillales</taxon>
        <taxon>Staphylococcaceae</taxon>
        <taxon>Nosocomiicoccus</taxon>
    </lineage>
</organism>
<dbReference type="InterPro" id="IPR039424">
    <property type="entry name" value="SBP_5"/>
</dbReference>
<feature type="signal peptide" evidence="6">
    <location>
        <begin position="1"/>
        <end position="18"/>
    </location>
</feature>
<evidence type="ECO:0000313" key="8">
    <source>
        <dbReference type="EMBL" id="MBB5175520.1"/>
    </source>
</evidence>
<gene>
    <name evidence="8" type="ORF">HNQ45_000390</name>
</gene>
<sequence>MKRLFVFYLLIFTALLSACDFGEDSASNDGEKVINLSIATDPPALHPLLSTDTTSQILVQNAFEGLTRIDKDGEVTNALAEDIQESEDKKTYTYTIRDANWSNGDKVTAQDFEYAWKWALNPENGADSAYLLYYIEGAQDYNTGEGNEEDVGIKALDDKTLEVTLNNPTPYFNELVSNTIYTPLNHKYVEENPDWHKNIGTEEYVVNGPFEVSEFKSSDKIVLKKRDDYWDKDNVDLDVANINIIDSAATALKEFDSGNLDYLGSSYNTIDLNALDRFKEEDKLDVQDQVATYMLVFNTEEDIINNKNIRKALTIAIDREGLIENVTKGEETPATGLVPQTVKGFEGPTGYFESNDLDEAREALDKGIEELGLNGPEDIKISLSYNTSEAHAAIMQYIQQGWKDNLGIDATLDNNEWQVYLQKLSEGDFQAGRLGWTGDVNDPEYFLNIYKNLGGNNQTRWHNEEYASLLDQSATETDPDKRLELNKEAHKVFVNDYPIAPIYHYTQLSVKQDRVKEMPADIFGKAQLKYVKLEDE</sequence>
<dbReference type="PANTHER" id="PTHR30290:SF79">
    <property type="entry name" value="DIPEPTIDE-BINDING PROTEIN DPPE"/>
    <property type="match status" value="1"/>
</dbReference>
<dbReference type="Proteomes" id="UP000579136">
    <property type="component" value="Unassembled WGS sequence"/>
</dbReference>
<dbReference type="Gene3D" id="3.10.105.10">
    <property type="entry name" value="Dipeptide-binding Protein, Domain 3"/>
    <property type="match status" value="1"/>
</dbReference>
<comment type="subcellular location">
    <subcellularLocation>
        <location evidence="1">Cell envelope</location>
    </subcellularLocation>
</comment>
<dbReference type="EMBL" id="JACHHF010000002">
    <property type="protein sequence ID" value="MBB5175520.1"/>
    <property type="molecule type" value="Genomic_DNA"/>
</dbReference>
<dbReference type="PROSITE" id="PS51257">
    <property type="entry name" value="PROKAR_LIPOPROTEIN"/>
    <property type="match status" value="1"/>
</dbReference>
<feature type="chain" id="PRO_5040514671" evidence="6">
    <location>
        <begin position="19"/>
        <end position="536"/>
    </location>
</feature>
<keyword evidence="3" id="KW-0813">Transport</keyword>
<dbReference type="GO" id="GO:0015833">
    <property type="term" value="P:peptide transport"/>
    <property type="evidence" value="ECO:0007669"/>
    <property type="project" value="UniProtKB-KW"/>
</dbReference>
<evidence type="ECO:0000256" key="3">
    <source>
        <dbReference type="ARBA" id="ARBA00022448"/>
    </source>
</evidence>
<evidence type="ECO:0000256" key="2">
    <source>
        <dbReference type="ARBA" id="ARBA00005695"/>
    </source>
</evidence>
<comment type="similarity">
    <text evidence="2">Belongs to the bacterial solute-binding protein 5 family.</text>
</comment>
<keyword evidence="4 6" id="KW-0732">Signal</keyword>
<dbReference type="FunFam" id="3.10.105.10:FF:000001">
    <property type="entry name" value="Oligopeptide ABC transporter, oligopeptide-binding protein"/>
    <property type="match status" value="1"/>
</dbReference>
<name>A0A9Q2CYA2_9STAP</name>
<dbReference type="GO" id="GO:0043190">
    <property type="term" value="C:ATP-binding cassette (ABC) transporter complex"/>
    <property type="evidence" value="ECO:0007669"/>
    <property type="project" value="InterPro"/>
</dbReference>
<dbReference type="GO" id="GO:0030288">
    <property type="term" value="C:outer membrane-bounded periplasmic space"/>
    <property type="evidence" value="ECO:0007669"/>
    <property type="project" value="UniProtKB-ARBA"/>
</dbReference>
<evidence type="ECO:0000313" key="9">
    <source>
        <dbReference type="Proteomes" id="UP000579136"/>
    </source>
</evidence>
<dbReference type="SUPFAM" id="SSF53850">
    <property type="entry name" value="Periplasmic binding protein-like II"/>
    <property type="match status" value="1"/>
</dbReference>
<reference evidence="8 9" key="1">
    <citation type="submission" date="2020-08" db="EMBL/GenBank/DDBJ databases">
        <title>Genomic Encyclopedia of Type Strains, Phase IV (KMG-IV): sequencing the most valuable type-strain genomes for metagenomic binning, comparative biology and taxonomic classification.</title>
        <authorList>
            <person name="Goeker M."/>
        </authorList>
    </citation>
    <scope>NUCLEOTIDE SEQUENCE [LARGE SCALE GENOMIC DNA]</scope>
    <source>
        <strain evidence="8 9">DSM 19163</strain>
    </source>
</reference>
<dbReference type="RefSeq" id="WP_183672941.1">
    <property type="nucleotide sequence ID" value="NZ_CBCRYX010000001.1"/>
</dbReference>
<evidence type="ECO:0000259" key="7">
    <source>
        <dbReference type="Pfam" id="PF00496"/>
    </source>
</evidence>
<keyword evidence="5" id="KW-0571">Peptide transport</keyword>
<proteinExistence type="inferred from homology"/>
<dbReference type="AlphaFoldDB" id="A0A9Q2CYA2"/>
<feature type="domain" description="Solute-binding protein family 5" evidence="7">
    <location>
        <begin position="74"/>
        <end position="456"/>
    </location>
</feature>
<dbReference type="FunFam" id="3.90.76.10:FF:000001">
    <property type="entry name" value="Oligopeptide ABC transporter substrate-binding protein"/>
    <property type="match status" value="1"/>
</dbReference>
<keyword evidence="9" id="KW-1185">Reference proteome</keyword>
<dbReference type="GO" id="GO:1904680">
    <property type="term" value="F:peptide transmembrane transporter activity"/>
    <property type="evidence" value="ECO:0007669"/>
    <property type="project" value="TreeGrafter"/>
</dbReference>
<evidence type="ECO:0000256" key="1">
    <source>
        <dbReference type="ARBA" id="ARBA00004196"/>
    </source>
</evidence>
<comment type="caution">
    <text evidence="8">The sequence shown here is derived from an EMBL/GenBank/DDBJ whole genome shotgun (WGS) entry which is preliminary data.</text>
</comment>
<dbReference type="InterPro" id="IPR030678">
    <property type="entry name" value="Peptide/Ni-bd"/>
</dbReference>
<dbReference type="Pfam" id="PF00496">
    <property type="entry name" value="SBP_bac_5"/>
    <property type="match status" value="1"/>
</dbReference>